<evidence type="ECO:0000256" key="12">
    <source>
        <dbReference type="SAM" id="MobiDB-lite"/>
    </source>
</evidence>
<organism evidence="14 15">
    <name type="scientific">Ephemerocybe angulata</name>
    <dbReference type="NCBI Taxonomy" id="980116"/>
    <lineage>
        <taxon>Eukaryota</taxon>
        <taxon>Fungi</taxon>
        <taxon>Dikarya</taxon>
        <taxon>Basidiomycota</taxon>
        <taxon>Agaricomycotina</taxon>
        <taxon>Agaricomycetes</taxon>
        <taxon>Agaricomycetidae</taxon>
        <taxon>Agaricales</taxon>
        <taxon>Agaricineae</taxon>
        <taxon>Psathyrellaceae</taxon>
        <taxon>Ephemerocybe</taxon>
    </lineage>
</organism>
<dbReference type="Proteomes" id="UP000521943">
    <property type="component" value="Unassembled WGS sequence"/>
</dbReference>
<evidence type="ECO:0000256" key="4">
    <source>
        <dbReference type="ARBA" id="ARBA00022651"/>
    </source>
</evidence>
<protein>
    <recommendedName>
        <fullName evidence="11">Feruloyl esterase C</fullName>
        <ecNumber evidence="11">3.1.1.73</ecNumber>
    </recommendedName>
    <alternativeName>
        <fullName evidence="11">Ferulic acid esterase C</fullName>
    </alternativeName>
</protein>
<feature type="signal peptide" evidence="11">
    <location>
        <begin position="1"/>
        <end position="20"/>
    </location>
</feature>
<evidence type="ECO:0000256" key="2">
    <source>
        <dbReference type="ARBA" id="ARBA00010278"/>
    </source>
</evidence>
<gene>
    <name evidence="14" type="ORF">DFP72DRAFT_1128122</name>
</gene>
<dbReference type="GO" id="GO:0045493">
    <property type="term" value="P:xylan catabolic process"/>
    <property type="evidence" value="ECO:0007669"/>
    <property type="project" value="UniProtKB-UniRule"/>
</dbReference>
<evidence type="ECO:0000256" key="1">
    <source>
        <dbReference type="ARBA" id="ARBA00004613"/>
    </source>
</evidence>
<dbReference type="PROSITE" id="PS51164">
    <property type="entry name" value="CBM1_2"/>
    <property type="match status" value="1"/>
</dbReference>
<evidence type="ECO:0000256" key="5">
    <source>
        <dbReference type="ARBA" id="ARBA00022729"/>
    </source>
</evidence>
<evidence type="ECO:0000256" key="3">
    <source>
        <dbReference type="ARBA" id="ARBA00022525"/>
    </source>
</evidence>
<dbReference type="Gene3D" id="3.40.50.1820">
    <property type="entry name" value="alpha/beta hydrolase"/>
    <property type="match status" value="1"/>
</dbReference>
<keyword evidence="4 11" id="KW-0858">Xylan degradation</keyword>
<dbReference type="Pfam" id="PF00734">
    <property type="entry name" value="CBM_1"/>
    <property type="match status" value="1"/>
</dbReference>
<dbReference type="InterPro" id="IPR043595">
    <property type="entry name" value="FaeB/C/D"/>
</dbReference>
<comment type="catalytic activity">
    <reaction evidence="10 11">
        <text>feruloyl-polysaccharide + H2O = ferulate + polysaccharide.</text>
        <dbReference type="EC" id="3.1.1.73"/>
    </reaction>
</comment>
<evidence type="ECO:0000256" key="8">
    <source>
        <dbReference type="ARBA" id="ARBA00023326"/>
    </source>
</evidence>
<feature type="compositionally biased region" description="Low complexity" evidence="12">
    <location>
        <begin position="274"/>
        <end position="301"/>
    </location>
</feature>
<feature type="region of interest" description="Disordered" evidence="12">
    <location>
        <begin position="272"/>
        <end position="302"/>
    </location>
</feature>
<accession>A0A8H6HWM6</accession>
<dbReference type="AlphaFoldDB" id="A0A8H6HWM6"/>
<sequence>MLYTTSFWLTLFAALHYALGASTPGCGKNPPASGTKTIGSNRQYVLQVPANYNTSRPYKLIFGFHWLGGNMNNVAPGYYGLRDLAQEGAIFVAPNGLDNGWANTGDRDTTLVNQILAEIKNNMCVDDTQIFATGFSYGGGMSYSLACSNAKDFRAVSVIAGAQLSGCTGGETRIAYLGIHGVVDSVLNISNGRTLRDRYLRVNGCQSKNAPEPGRGADSNFMKTEYSCTAGYPVWWMAHGGDHVGSPSSGQNWMATHTWDFWTKAIYAGVENPTPTGTSTTTTTTTTTTSTTTSQQPQPTGNCSARYGQCGGQGWNGASCCQSGYTCTVVNSFYHQCL</sequence>
<keyword evidence="6 11" id="KW-0378">Hydrolase</keyword>
<comment type="function">
    <text evidence="9 11">Involved in degradation of plant cell walls. Hydrolyzes the feruloyl-arabinose ester bond in arabinoxylans, and the feruloyl-galactose ester bond in pectin. Active against paranitrophenyl-acetate, methyl ferulate and wheat arabinoxylan.</text>
</comment>
<dbReference type="PROSITE" id="PS00562">
    <property type="entry name" value="CBM1_1"/>
    <property type="match status" value="1"/>
</dbReference>
<dbReference type="SUPFAM" id="SSF57180">
    <property type="entry name" value="Cellulose-binding domain"/>
    <property type="match status" value="1"/>
</dbReference>
<dbReference type="InterPro" id="IPR035971">
    <property type="entry name" value="CBD_sf"/>
</dbReference>
<evidence type="ECO:0000256" key="6">
    <source>
        <dbReference type="ARBA" id="ARBA00022801"/>
    </source>
</evidence>
<dbReference type="InterPro" id="IPR029058">
    <property type="entry name" value="AB_hydrolase_fold"/>
</dbReference>
<evidence type="ECO:0000259" key="13">
    <source>
        <dbReference type="PROSITE" id="PS51164"/>
    </source>
</evidence>
<keyword evidence="15" id="KW-1185">Reference proteome</keyword>
<evidence type="ECO:0000256" key="9">
    <source>
        <dbReference type="ARBA" id="ARBA00025250"/>
    </source>
</evidence>
<dbReference type="PANTHER" id="PTHR38050:SF1">
    <property type="entry name" value="FERULOYL ESTERASE C"/>
    <property type="match status" value="1"/>
</dbReference>
<dbReference type="PANTHER" id="PTHR38050">
    <property type="match status" value="1"/>
</dbReference>
<keyword evidence="7 11" id="KW-0119">Carbohydrate metabolism</keyword>
<dbReference type="SMART" id="SM00236">
    <property type="entry name" value="fCBD"/>
    <property type="match status" value="1"/>
</dbReference>
<dbReference type="EC" id="3.1.1.73" evidence="11"/>
<dbReference type="GO" id="GO:0030600">
    <property type="term" value="F:feruloyl esterase activity"/>
    <property type="evidence" value="ECO:0007669"/>
    <property type="project" value="UniProtKB-UniRule"/>
</dbReference>
<dbReference type="GO" id="GO:0005576">
    <property type="term" value="C:extracellular region"/>
    <property type="evidence" value="ECO:0007669"/>
    <property type="project" value="UniProtKB-SubCell"/>
</dbReference>
<reference evidence="14 15" key="1">
    <citation type="submission" date="2020-07" db="EMBL/GenBank/DDBJ databases">
        <title>Comparative genomics of pyrophilous fungi reveals a link between fire events and developmental genes.</title>
        <authorList>
            <consortium name="DOE Joint Genome Institute"/>
            <person name="Steindorff A.S."/>
            <person name="Carver A."/>
            <person name="Calhoun S."/>
            <person name="Stillman K."/>
            <person name="Liu H."/>
            <person name="Lipzen A."/>
            <person name="Pangilinan J."/>
            <person name="Labutti K."/>
            <person name="Bruns T.D."/>
            <person name="Grigoriev I.V."/>
        </authorList>
    </citation>
    <scope>NUCLEOTIDE SEQUENCE [LARGE SCALE GENOMIC DNA]</scope>
    <source>
        <strain evidence="14 15">CBS 144469</strain>
    </source>
</reference>
<dbReference type="OrthoDB" id="424610at2759"/>
<feature type="domain" description="CBM1" evidence="13">
    <location>
        <begin position="302"/>
        <end position="338"/>
    </location>
</feature>
<evidence type="ECO:0000256" key="10">
    <source>
        <dbReference type="ARBA" id="ARBA00034075"/>
    </source>
</evidence>
<comment type="subcellular location">
    <subcellularLocation>
        <location evidence="1 11">Secreted</location>
    </subcellularLocation>
</comment>
<dbReference type="SUPFAM" id="SSF53474">
    <property type="entry name" value="alpha/beta-Hydrolases"/>
    <property type="match status" value="1"/>
</dbReference>
<comment type="caution">
    <text evidence="14">The sequence shown here is derived from an EMBL/GenBank/DDBJ whole genome shotgun (WGS) entry which is preliminary data.</text>
</comment>
<keyword evidence="5 11" id="KW-0732">Signal</keyword>
<keyword evidence="3 11" id="KW-0964">Secreted</keyword>
<name>A0A8H6HWM6_9AGAR</name>
<evidence type="ECO:0000313" key="14">
    <source>
        <dbReference type="EMBL" id="KAF6753657.1"/>
    </source>
</evidence>
<comment type="similarity">
    <text evidence="2 11">Belongs to the faeC family.</text>
</comment>
<evidence type="ECO:0000256" key="7">
    <source>
        <dbReference type="ARBA" id="ARBA00023277"/>
    </source>
</evidence>
<evidence type="ECO:0000313" key="15">
    <source>
        <dbReference type="Proteomes" id="UP000521943"/>
    </source>
</evidence>
<feature type="chain" id="PRO_5034788423" description="Feruloyl esterase C" evidence="11">
    <location>
        <begin position="21"/>
        <end position="338"/>
    </location>
</feature>
<dbReference type="GO" id="GO:0030248">
    <property type="term" value="F:cellulose binding"/>
    <property type="evidence" value="ECO:0007669"/>
    <property type="project" value="InterPro"/>
</dbReference>
<proteinExistence type="inferred from homology"/>
<evidence type="ECO:0000256" key="11">
    <source>
        <dbReference type="RuleBase" id="RU367094"/>
    </source>
</evidence>
<dbReference type="EMBL" id="JACGCI010000038">
    <property type="protein sequence ID" value="KAF6753657.1"/>
    <property type="molecule type" value="Genomic_DNA"/>
</dbReference>
<keyword evidence="8 11" id="KW-0624">Polysaccharide degradation</keyword>
<dbReference type="InterPro" id="IPR000254">
    <property type="entry name" value="CBD"/>
</dbReference>